<reference evidence="1 2" key="1">
    <citation type="submission" date="2021-05" db="EMBL/GenBank/DDBJ databases">
        <title>Genome Assembly of Synthetic Allotetraploid Brassica napus Reveals Homoeologous Exchanges between Subgenomes.</title>
        <authorList>
            <person name="Davis J.T."/>
        </authorList>
    </citation>
    <scope>NUCLEOTIDE SEQUENCE [LARGE SCALE GENOMIC DNA]</scope>
    <source>
        <strain evidence="2">cv. Da-Ae</strain>
        <tissue evidence="1">Seedling</tissue>
    </source>
</reference>
<gene>
    <name evidence="1" type="ORF">HID58_060695</name>
</gene>
<feature type="non-terminal residue" evidence="1">
    <location>
        <position position="1"/>
    </location>
</feature>
<name>A0ABQ7ZWG4_BRANA</name>
<accession>A0ABQ7ZWG4</accession>
<keyword evidence="2" id="KW-1185">Reference proteome</keyword>
<organism evidence="1 2">
    <name type="scientific">Brassica napus</name>
    <name type="common">Rape</name>
    <dbReference type="NCBI Taxonomy" id="3708"/>
    <lineage>
        <taxon>Eukaryota</taxon>
        <taxon>Viridiplantae</taxon>
        <taxon>Streptophyta</taxon>
        <taxon>Embryophyta</taxon>
        <taxon>Tracheophyta</taxon>
        <taxon>Spermatophyta</taxon>
        <taxon>Magnoliopsida</taxon>
        <taxon>eudicotyledons</taxon>
        <taxon>Gunneridae</taxon>
        <taxon>Pentapetalae</taxon>
        <taxon>rosids</taxon>
        <taxon>malvids</taxon>
        <taxon>Brassicales</taxon>
        <taxon>Brassicaceae</taxon>
        <taxon>Brassiceae</taxon>
        <taxon>Brassica</taxon>
    </lineage>
</organism>
<comment type="caution">
    <text evidence="1">The sequence shown here is derived from an EMBL/GenBank/DDBJ whole genome shotgun (WGS) entry which is preliminary data.</text>
</comment>
<sequence length="129" mass="14905">QRTWRGQAAVVNLSVVKAHGFSEDFKLWSWKRATVDEELHPRCRCHGIEYMLSTEAVGFAGDRCLNQVVVSELKIKQGMLRVLTPFNMVDNKLHRRCRCSGTGLKTRSSRRKDAENEEEKSYACDHNFF</sequence>
<evidence type="ECO:0000313" key="1">
    <source>
        <dbReference type="EMBL" id="KAH0884599.1"/>
    </source>
</evidence>
<dbReference type="EMBL" id="JAGKQM010000014">
    <property type="protein sequence ID" value="KAH0884599.1"/>
    <property type="molecule type" value="Genomic_DNA"/>
</dbReference>
<dbReference type="Proteomes" id="UP000824890">
    <property type="component" value="Unassembled WGS sequence"/>
</dbReference>
<protein>
    <submittedName>
        <fullName evidence="1">Uncharacterized protein</fullName>
    </submittedName>
</protein>
<evidence type="ECO:0000313" key="2">
    <source>
        <dbReference type="Proteomes" id="UP000824890"/>
    </source>
</evidence>
<proteinExistence type="predicted"/>